<proteinExistence type="predicted"/>
<evidence type="ECO:0000313" key="4">
    <source>
        <dbReference type="EMBL" id="NYI47442.1"/>
    </source>
</evidence>
<dbReference type="InterPro" id="IPR042001">
    <property type="entry name" value="Sortase_F"/>
</dbReference>
<dbReference type="CDD" id="cd05829">
    <property type="entry name" value="Sortase_F"/>
    <property type="match status" value="1"/>
</dbReference>
<dbReference type="SUPFAM" id="SSF63817">
    <property type="entry name" value="Sortase"/>
    <property type="match status" value="1"/>
</dbReference>
<name>A0A7Y9ZL25_9ACTN</name>
<reference evidence="4 5" key="1">
    <citation type="submission" date="2020-07" db="EMBL/GenBank/DDBJ databases">
        <title>Sequencing the genomes of 1000 actinobacteria strains.</title>
        <authorList>
            <person name="Klenk H.-P."/>
        </authorList>
    </citation>
    <scope>NUCLEOTIDE SEQUENCE [LARGE SCALE GENOMIC DNA]</scope>
    <source>
        <strain evidence="4 5">DSM 15131</strain>
    </source>
</reference>
<dbReference type="Proteomes" id="UP000562045">
    <property type="component" value="Unassembled WGS sequence"/>
</dbReference>
<dbReference type="Gene3D" id="2.40.260.10">
    <property type="entry name" value="Sortase"/>
    <property type="match status" value="1"/>
</dbReference>
<evidence type="ECO:0000313" key="5">
    <source>
        <dbReference type="Proteomes" id="UP000562045"/>
    </source>
</evidence>
<protein>
    <recommendedName>
        <fullName evidence="6">Sortase</fullName>
    </recommendedName>
</protein>
<dbReference type="EMBL" id="JACBZM010000001">
    <property type="protein sequence ID" value="NYI47442.1"/>
    <property type="molecule type" value="Genomic_DNA"/>
</dbReference>
<dbReference type="InterPro" id="IPR023365">
    <property type="entry name" value="Sortase_dom-sf"/>
</dbReference>
<keyword evidence="3" id="KW-0732">Signal</keyword>
<keyword evidence="1" id="KW-0378">Hydrolase</keyword>
<evidence type="ECO:0000256" key="1">
    <source>
        <dbReference type="ARBA" id="ARBA00022801"/>
    </source>
</evidence>
<feature type="signal peptide" evidence="3">
    <location>
        <begin position="1"/>
        <end position="28"/>
    </location>
</feature>
<dbReference type="RefSeq" id="WP_179651419.1">
    <property type="nucleotide sequence ID" value="NZ_JACBZM010000001.1"/>
</dbReference>
<dbReference type="InterPro" id="IPR005754">
    <property type="entry name" value="Sortase"/>
</dbReference>
<feature type="region of interest" description="Disordered" evidence="2">
    <location>
        <begin position="397"/>
        <end position="428"/>
    </location>
</feature>
<gene>
    <name evidence="4" type="ORF">BJ993_004522</name>
</gene>
<evidence type="ECO:0000256" key="3">
    <source>
        <dbReference type="SAM" id="SignalP"/>
    </source>
</evidence>
<dbReference type="GO" id="GO:0016787">
    <property type="term" value="F:hydrolase activity"/>
    <property type="evidence" value="ECO:0007669"/>
    <property type="project" value="UniProtKB-KW"/>
</dbReference>
<comment type="caution">
    <text evidence="4">The sequence shown here is derived from an EMBL/GenBank/DDBJ whole genome shotgun (WGS) entry which is preliminary data.</text>
</comment>
<evidence type="ECO:0008006" key="6">
    <source>
        <dbReference type="Google" id="ProtNLM"/>
    </source>
</evidence>
<dbReference type="Pfam" id="PF04203">
    <property type="entry name" value="Sortase"/>
    <property type="match status" value="1"/>
</dbReference>
<evidence type="ECO:0000256" key="2">
    <source>
        <dbReference type="SAM" id="MobiDB-lite"/>
    </source>
</evidence>
<organism evidence="4 5">
    <name type="scientific">Nocardioides aromaticivorans</name>
    <dbReference type="NCBI Taxonomy" id="200618"/>
    <lineage>
        <taxon>Bacteria</taxon>
        <taxon>Bacillati</taxon>
        <taxon>Actinomycetota</taxon>
        <taxon>Actinomycetes</taxon>
        <taxon>Propionibacteriales</taxon>
        <taxon>Nocardioidaceae</taxon>
        <taxon>Nocardioides</taxon>
    </lineage>
</organism>
<feature type="chain" id="PRO_5030778975" description="Sortase" evidence="3">
    <location>
        <begin position="29"/>
        <end position="573"/>
    </location>
</feature>
<sequence length="573" mass="61614">MTSMPRAAVRALLGALVLLCLALPPARAERLGPGHASSPGFSGYVTRSGHELGVARIPGGPFGICLDTGTRRWPSGAGSPTRVTDPVTAYLLSRHLDRARTDGALATALWWAIGRLRGLNAEPERMSRRMAELGREAPALRDRVLRRARSLLADAHRFAPPPTGYAARTPRLSTDGPTGTLTGVGLLSASGRWTPGVVARIELSGATFADGSASQVVRTGTVPVRAAWRRDSASEVVVRVRYTDVPEHRYLRYRLGARFQRVASSAGSRTVVATARTAALSTPQLSTRVNRQRSRVGDLIVDAVTVTGSRDGDLRGEWMLLGPVAPDDRHRCRQARWTGAPVAARGAFSTRGDGTVQVGRTRIRRGGCYTYRERLLASPTSTGAPWTPAGLVTETSLAGPRQPTVPEHPQVDTGARWTAGSRTPAPRHAARVVVPSARIAAGLSSVRFRGSVLPAPHRRSSAGVWDGSVPLSSLVGTTLLAGHVSDARDRAGAFHGLRRARVGDRVATTDTTGAVRQWRIVRVDSVDRRRLPRSLFQQGIARRLVLVTCTDRVTRPGGGFHYRRNLVVQAVPW</sequence>
<dbReference type="AlphaFoldDB" id="A0A7Y9ZL25"/>
<accession>A0A7Y9ZL25</accession>